<keyword evidence="6 7" id="KW-0788">Thiol protease</keyword>
<evidence type="ECO:0000256" key="6">
    <source>
        <dbReference type="ARBA" id="ARBA00022807"/>
    </source>
</evidence>
<dbReference type="eggNOG" id="KOG1867">
    <property type="taxonomic scope" value="Eukaryota"/>
</dbReference>
<evidence type="ECO:0000256" key="5">
    <source>
        <dbReference type="ARBA" id="ARBA00022801"/>
    </source>
</evidence>
<evidence type="ECO:0000313" key="10">
    <source>
        <dbReference type="EnsemblProtists" id="PYU1_T003345"/>
    </source>
</evidence>
<evidence type="ECO:0000256" key="8">
    <source>
        <dbReference type="SAM" id="MobiDB-lite"/>
    </source>
</evidence>
<dbReference type="InterPro" id="IPR018200">
    <property type="entry name" value="USP_CS"/>
</dbReference>
<evidence type="ECO:0000313" key="11">
    <source>
        <dbReference type="Proteomes" id="UP000019132"/>
    </source>
</evidence>
<dbReference type="EC" id="3.4.19.12" evidence="7"/>
<keyword evidence="4 7" id="KW-0833">Ubl conjugation pathway</keyword>
<keyword evidence="11" id="KW-1185">Reference proteome</keyword>
<evidence type="ECO:0000259" key="9">
    <source>
        <dbReference type="PROSITE" id="PS50235"/>
    </source>
</evidence>
<dbReference type="EnsemblProtists" id="PYU1_T003345">
    <property type="protein sequence ID" value="PYU1_T003345"/>
    <property type="gene ID" value="PYU1_G003335"/>
</dbReference>
<dbReference type="InterPro" id="IPR001394">
    <property type="entry name" value="Peptidase_C19_UCH"/>
</dbReference>
<accession>K3WEF4</accession>
<dbReference type="SUPFAM" id="SSF54001">
    <property type="entry name" value="Cysteine proteinases"/>
    <property type="match status" value="1"/>
</dbReference>
<evidence type="ECO:0000256" key="1">
    <source>
        <dbReference type="ARBA" id="ARBA00000707"/>
    </source>
</evidence>
<dbReference type="GO" id="GO:0005829">
    <property type="term" value="C:cytosol"/>
    <property type="evidence" value="ECO:0007669"/>
    <property type="project" value="TreeGrafter"/>
</dbReference>
<dbReference type="InParanoid" id="K3WEF4"/>
<dbReference type="VEuPathDB" id="FungiDB:PYU1_G003335"/>
<dbReference type="AlphaFoldDB" id="K3WEF4"/>
<protein>
    <recommendedName>
        <fullName evidence="7">Ubiquitin carboxyl-terminal hydrolase</fullName>
        <ecNumber evidence="7">3.4.19.12</ecNumber>
    </recommendedName>
</protein>
<dbReference type="PANTHER" id="PTHR24006:SF888">
    <property type="entry name" value="UBIQUITIN CARBOXYL-TERMINAL HYDROLASE 30"/>
    <property type="match status" value="1"/>
</dbReference>
<reference evidence="11" key="1">
    <citation type="journal article" date="2010" name="Genome Biol.">
        <title>Genome sequence of the necrotrophic plant pathogen Pythium ultimum reveals original pathogenicity mechanisms and effector repertoire.</title>
        <authorList>
            <person name="Levesque C.A."/>
            <person name="Brouwer H."/>
            <person name="Cano L."/>
            <person name="Hamilton J.P."/>
            <person name="Holt C."/>
            <person name="Huitema E."/>
            <person name="Raffaele S."/>
            <person name="Robideau G.P."/>
            <person name="Thines M."/>
            <person name="Win J."/>
            <person name="Zerillo M.M."/>
            <person name="Beakes G.W."/>
            <person name="Boore J.L."/>
            <person name="Busam D."/>
            <person name="Dumas B."/>
            <person name="Ferriera S."/>
            <person name="Fuerstenberg S.I."/>
            <person name="Gachon C.M."/>
            <person name="Gaulin E."/>
            <person name="Govers F."/>
            <person name="Grenville-Briggs L."/>
            <person name="Horner N."/>
            <person name="Hostetler J."/>
            <person name="Jiang R.H."/>
            <person name="Johnson J."/>
            <person name="Krajaejun T."/>
            <person name="Lin H."/>
            <person name="Meijer H.J."/>
            <person name="Moore B."/>
            <person name="Morris P."/>
            <person name="Phuntmart V."/>
            <person name="Puiu D."/>
            <person name="Shetty J."/>
            <person name="Stajich J.E."/>
            <person name="Tripathy S."/>
            <person name="Wawra S."/>
            <person name="van West P."/>
            <person name="Whitty B.R."/>
            <person name="Coutinho P.M."/>
            <person name="Henrissat B."/>
            <person name="Martin F."/>
            <person name="Thomas P.D."/>
            <person name="Tyler B.M."/>
            <person name="De Vries R.P."/>
            <person name="Kamoun S."/>
            <person name="Yandell M."/>
            <person name="Tisserat N."/>
            <person name="Buell C.R."/>
        </authorList>
    </citation>
    <scope>NUCLEOTIDE SEQUENCE</scope>
    <source>
        <strain evidence="11">DAOM:BR144</strain>
    </source>
</reference>
<keyword evidence="3 7" id="KW-0645">Protease</keyword>
<dbReference type="EMBL" id="GL376603">
    <property type="status" value="NOT_ANNOTATED_CDS"/>
    <property type="molecule type" value="Genomic_DNA"/>
</dbReference>
<dbReference type="GO" id="GO:0016579">
    <property type="term" value="P:protein deubiquitination"/>
    <property type="evidence" value="ECO:0007669"/>
    <property type="project" value="InterPro"/>
</dbReference>
<reference evidence="10" key="3">
    <citation type="submission" date="2015-02" db="UniProtKB">
        <authorList>
            <consortium name="EnsemblProtists"/>
        </authorList>
    </citation>
    <scope>IDENTIFICATION</scope>
    <source>
        <strain evidence="10">DAOM BR144</strain>
    </source>
</reference>
<reference evidence="11" key="2">
    <citation type="submission" date="2010-04" db="EMBL/GenBank/DDBJ databases">
        <authorList>
            <person name="Buell R."/>
            <person name="Hamilton J."/>
            <person name="Hostetler J."/>
        </authorList>
    </citation>
    <scope>NUCLEOTIDE SEQUENCE [LARGE SCALE GENOMIC DNA]</scope>
    <source>
        <strain evidence="11">DAOM:BR144</strain>
    </source>
</reference>
<dbReference type="HOGENOM" id="CLU_008279_14_0_1"/>
<dbReference type="InterPro" id="IPR050164">
    <property type="entry name" value="Peptidase_C19"/>
</dbReference>
<dbReference type="CDD" id="cd02257">
    <property type="entry name" value="Peptidase_C19"/>
    <property type="match status" value="1"/>
</dbReference>
<evidence type="ECO:0000256" key="4">
    <source>
        <dbReference type="ARBA" id="ARBA00022786"/>
    </source>
</evidence>
<comment type="catalytic activity">
    <reaction evidence="1 7">
        <text>Thiol-dependent hydrolysis of ester, thioester, amide, peptide and isopeptide bonds formed by the C-terminal Gly of ubiquitin (a 76-residue protein attached to proteins as an intracellular targeting signal).</text>
        <dbReference type="EC" id="3.4.19.12"/>
    </reaction>
</comment>
<name>K3WEF4_GLOUD</name>
<dbReference type="STRING" id="431595.K3WEF4"/>
<evidence type="ECO:0000256" key="3">
    <source>
        <dbReference type="ARBA" id="ARBA00022670"/>
    </source>
</evidence>
<dbReference type="OMA" id="CEREGND"/>
<sequence length="494" mass="56534">MMLQRNGSAQQQGQTDEYQRYVVPGIQNLGNTCFFNAILQALASVSSFQEYLDEVVRQSALKAHVRHIPFTNALHDCIEELAPTMEHEPRPAVAPRRLNAELVYKLAAFRGNKQQDSQELLQFLMNLVSEEQKRCAVRDNGLRDLTSRDEAAFMSKSISDVRHDESVKNNKYWNPLHGLQVNLLQCTKCKRYRPMNNHPFLDVSLSFKSDQGKKPVTLTDCLRMYTEPEAIQGVECSYCSVLQELRVTRQAFEATQRQIAREKASFDDVELEIAQHERKEWIHTLEKALTSSQVIDLEDFDQHIPRVLQDCHKRLQFSRSPDVFCFHFNRKVYLAWSGSARKLDTHVNFPLELDMSAFCEYEQAATEDKALMNGYASSGSASHGGKALNGHSASSPFGSLGLPSFTHPHLIYQLKAVILHQGNERYGHFTAYRRIANGQWFFISDDAVRNATQDEVLKSCAYMLFYERKTRAKHVESTEDDDDSLPDVPFEPRV</sequence>
<dbReference type="PANTHER" id="PTHR24006">
    <property type="entry name" value="UBIQUITIN CARBOXYL-TERMINAL HYDROLASE"/>
    <property type="match status" value="1"/>
</dbReference>
<dbReference type="PROSITE" id="PS00972">
    <property type="entry name" value="USP_1"/>
    <property type="match status" value="1"/>
</dbReference>
<comment type="similarity">
    <text evidence="2 7">Belongs to the peptidase C19 family.</text>
</comment>
<evidence type="ECO:0000256" key="2">
    <source>
        <dbReference type="ARBA" id="ARBA00009085"/>
    </source>
</evidence>
<dbReference type="Pfam" id="PF00443">
    <property type="entry name" value="UCH"/>
    <property type="match status" value="1"/>
</dbReference>
<organism evidence="10 11">
    <name type="scientific">Globisporangium ultimum (strain ATCC 200006 / CBS 805.95 / DAOM BR144)</name>
    <name type="common">Pythium ultimum</name>
    <dbReference type="NCBI Taxonomy" id="431595"/>
    <lineage>
        <taxon>Eukaryota</taxon>
        <taxon>Sar</taxon>
        <taxon>Stramenopiles</taxon>
        <taxon>Oomycota</taxon>
        <taxon>Peronosporomycetes</taxon>
        <taxon>Pythiales</taxon>
        <taxon>Pythiaceae</taxon>
        <taxon>Globisporangium</taxon>
    </lineage>
</organism>
<dbReference type="GO" id="GO:0004843">
    <property type="term" value="F:cysteine-type deubiquitinase activity"/>
    <property type="evidence" value="ECO:0007669"/>
    <property type="project" value="UniProtKB-UniRule"/>
</dbReference>
<feature type="region of interest" description="Disordered" evidence="8">
    <location>
        <begin position="475"/>
        <end position="494"/>
    </location>
</feature>
<keyword evidence="5 7" id="KW-0378">Hydrolase</keyword>
<dbReference type="InterPro" id="IPR028889">
    <property type="entry name" value="USP"/>
</dbReference>
<feature type="domain" description="USP" evidence="9">
    <location>
        <begin position="24"/>
        <end position="469"/>
    </location>
</feature>
<dbReference type="Gene3D" id="3.90.70.10">
    <property type="entry name" value="Cysteine proteinases"/>
    <property type="match status" value="2"/>
</dbReference>
<evidence type="ECO:0000256" key="7">
    <source>
        <dbReference type="RuleBase" id="RU366025"/>
    </source>
</evidence>
<dbReference type="InterPro" id="IPR038765">
    <property type="entry name" value="Papain-like_cys_pep_sf"/>
</dbReference>
<dbReference type="PROSITE" id="PS50235">
    <property type="entry name" value="USP_3"/>
    <property type="match status" value="1"/>
</dbReference>
<proteinExistence type="inferred from homology"/>
<dbReference type="GO" id="GO:0005634">
    <property type="term" value="C:nucleus"/>
    <property type="evidence" value="ECO:0007669"/>
    <property type="project" value="TreeGrafter"/>
</dbReference>
<dbReference type="PROSITE" id="PS00973">
    <property type="entry name" value="USP_2"/>
    <property type="match status" value="1"/>
</dbReference>
<dbReference type="GO" id="GO:0006508">
    <property type="term" value="P:proteolysis"/>
    <property type="evidence" value="ECO:0007669"/>
    <property type="project" value="UniProtKB-KW"/>
</dbReference>
<dbReference type="Proteomes" id="UP000019132">
    <property type="component" value="Unassembled WGS sequence"/>
</dbReference>